<dbReference type="InterPro" id="IPR014756">
    <property type="entry name" value="Ig_E-set"/>
</dbReference>
<protein>
    <recommendedName>
        <fullName evidence="7">Translocation protein TolB</fullName>
    </recommendedName>
</protein>
<keyword evidence="2" id="KW-0732">Signal</keyword>
<dbReference type="AlphaFoldDB" id="A0A143PP11"/>
<feature type="signal peptide" evidence="2">
    <location>
        <begin position="1"/>
        <end position="47"/>
    </location>
</feature>
<name>A0A143PP11_LUTPR</name>
<feature type="domain" description="Bacterial Ig-like" evidence="4">
    <location>
        <begin position="790"/>
        <end position="871"/>
    </location>
</feature>
<evidence type="ECO:0008006" key="7">
    <source>
        <dbReference type="Google" id="ProtNLM"/>
    </source>
</evidence>
<dbReference type="InterPro" id="IPR002909">
    <property type="entry name" value="IPT_dom"/>
</dbReference>
<proteinExistence type="inferred from homology"/>
<dbReference type="SUPFAM" id="SSF82171">
    <property type="entry name" value="DPP6 N-terminal domain-like"/>
    <property type="match status" value="1"/>
</dbReference>
<accession>A0A143PP11</accession>
<dbReference type="InterPro" id="IPR013783">
    <property type="entry name" value="Ig-like_fold"/>
</dbReference>
<evidence type="ECO:0000256" key="1">
    <source>
        <dbReference type="ARBA" id="ARBA00009820"/>
    </source>
</evidence>
<sequence precursor="true">MCRYYRFAHPTHRQLRKTYMSLRDRRAASARACALLLFLFHSPAARAQTTSPWTGVIRDDAEQAAGALPGYSVVRPRGMSADGRFLVIESGRTLVADDSNGAYDVFVRDRQTGALQRVSVATDGAEGNSHSTSPSISADGRHVVFQSLASNLDPTDTNGVDDLYIRDLDSGVTSLVTVGPSGERLTCNCAPLPVARLSGDGRFVLFSADFHGGGGSLLWLRDRDADQNGVFDEPGSVTTTGIDASSIDGDHLAWIDAVAISNDARYAAFSASAVDENYASLGVRMYLYDRALGTSVRVDRPLPGMGDGIARSLAPDFSDNAQLAYTSTAPHLVADDADAFADVFVYNIATATHARLQLTHRSAAFTDAYGTALSADGRFVAFTGYENDGAGIERWNVFAIDRDLHASFDIAVGTDGSLDDTASGASMSADGSAIAFNGGTHILQEGSPIGGVFVATTVSITSSEAEVPMEGGSVPVEVVVPAGTFWKAMLVTGTSSDYITYSTYSGIGPGTLDVEIPFNYWGESTTYQLWLGSEVLSFEQRVRPIVGWLSPDWGATTGGTPFQISGSSFQAGAIVTFDGIPATDIVTGEDGTTLYGVSPPHYATSVRVVVTNADGAASLDEVWFYYYDETPPVITATVTGSLGSNGWYTSDVAVQWSVVETDSELVGEPCASGTLTADVTSRVFDCSASSGGGGSTEQVVLRRDATRPSIGIAQPQALSYMQGQVVAIDFSCSDVTSGVATCTASQAGHLDTSMLGTFSFVVTAVDHAGNTTQSSVSYSVHGKVDTSLSLSSSPNPSKPNQDVTLTATVSGRAPDGGAPTGLVELRVNGVPVGSAPLVNGVASGTVEFKKGTYSLTATYVGDASFKSSSGTVLHHTK</sequence>
<dbReference type="PANTHER" id="PTHR36842:SF2">
    <property type="entry name" value="SLR0505 PROTEIN"/>
    <property type="match status" value="1"/>
</dbReference>
<gene>
    <name evidence="5" type="ORF">LuPra_02758</name>
</gene>
<evidence type="ECO:0000313" key="6">
    <source>
        <dbReference type="Proteomes" id="UP000076079"/>
    </source>
</evidence>
<evidence type="ECO:0000259" key="4">
    <source>
        <dbReference type="Pfam" id="PF16640"/>
    </source>
</evidence>
<dbReference type="PANTHER" id="PTHR36842">
    <property type="entry name" value="PROTEIN TOLB HOMOLOG"/>
    <property type="match status" value="1"/>
</dbReference>
<dbReference type="EMBL" id="CP015136">
    <property type="protein sequence ID" value="AMY09539.1"/>
    <property type="molecule type" value="Genomic_DNA"/>
</dbReference>
<dbReference type="InterPro" id="IPR032109">
    <property type="entry name" value="Big_3_5"/>
</dbReference>
<dbReference type="Pfam" id="PF01833">
    <property type="entry name" value="TIG"/>
    <property type="match status" value="1"/>
</dbReference>
<feature type="domain" description="IPT/TIG" evidence="3">
    <location>
        <begin position="544"/>
        <end position="624"/>
    </location>
</feature>
<dbReference type="Pfam" id="PF16640">
    <property type="entry name" value="Big_3_5"/>
    <property type="match status" value="1"/>
</dbReference>
<reference evidence="5 6" key="1">
    <citation type="journal article" date="2016" name="Genome Announc.">
        <title>First Complete Genome Sequence of a Subdivision 6 Acidobacterium Strain.</title>
        <authorList>
            <person name="Huang S."/>
            <person name="Vieira S."/>
            <person name="Bunk B."/>
            <person name="Riedel T."/>
            <person name="Sproer C."/>
            <person name="Overmann J."/>
        </authorList>
    </citation>
    <scope>NUCLEOTIDE SEQUENCE [LARGE SCALE GENOMIC DNA]</scope>
    <source>
        <strain evidence="6">DSM 100886 HEG_-6_39</strain>
    </source>
</reference>
<keyword evidence="6" id="KW-1185">Reference proteome</keyword>
<comment type="similarity">
    <text evidence="1">Belongs to the TolB family.</text>
</comment>
<dbReference type="SUPFAM" id="SSF81296">
    <property type="entry name" value="E set domains"/>
    <property type="match status" value="1"/>
</dbReference>
<dbReference type="InterPro" id="IPR011659">
    <property type="entry name" value="WD40"/>
</dbReference>
<dbReference type="Gene3D" id="2.120.10.30">
    <property type="entry name" value="TolB, C-terminal domain"/>
    <property type="match status" value="1"/>
</dbReference>
<dbReference type="Proteomes" id="UP000076079">
    <property type="component" value="Chromosome"/>
</dbReference>
<evidence type="ECO:0000259" key="3">
    <source>
        <dbReference type="Pfam" id="PF01833"/>
    </source>
</evidence>
<organism evidence="5 6">
    <name type="scientific">Luteitalea pratensis</name>
    <dbReference type="NCBI Taxonomy" id="1855912"/>
    <lineage>
        <taxon>Bacteria</taxon>
        <taxon>Pseudomonadati</taxon>
        <taxon>Acidobacteriota</taxon>
        <taxon>Vicinamibacteria</taxon>
        <taxon>Vicinamibacterales</taxon>
        <taxon>Vicinamibacteraceae</taxon>
        <taxon>Luteitalea</taxon>
    </lineage>
</organism>
<evidence type="ECO:0000313" key="5">
    <source>
        <dbReference type="EMBL" id="AMY09539.1"/>
    </source>
</evidence>
<dbReference type="OrthoDB" id="104607at2"/>
<evidence type="ECO:0000256" key="2">
    <source>
        <dbReference type="SAM" id="SignalP"/>
    </source>
</evidence>
<dbReference type="KEGG" id="abac:LuPra_02758"/>
<dbReference type="Pfam" id="PF07676">
    <property type="entry name" value="PD40"/>
    <property type="match status" value="1"/>
</dbReference>
<feature type="chain" id="PRO_5007511751" description="Translocation protein TolB" evidence="2">
    <location>
        <begin position="48"/>
        <end position="877"/>
    </location>
</feature>
<reference evidence="6" key="2">
    <citation type="submission" date="2016-04" db="EMBL/GenBank/DDBJ databases">
        <title>First Complete Genome Sequence of a Subdivision 6 Acidobacterium.</title>
        <authorList>
            <person name="Huang S."/>
            <person name="Vieira S."/>
            <person name="Bunk B."/>
            <person name="Riedel T."/>
            <person name="Sproeer C."/>
            <person name="Overmann J."/>
        </authorList>
    </citation>
    <scope>NUCLEOTIDE SEQUENCE [LARGE SCALE GENOMIC DNA]</scope>
    <source>
        <strain evidence="6">DSM 100886 HEG_-6_39</strain>
    </source>
</reference>
<dbReference type="Gene3D" id="2.60.40.10">
    <property type="entry name" value="Immunoglobulins"/>
    <property type="match status" value="2"/>
</dbReference>
<dbReference type="InterPro" id="IPR011042">
    <property type="entry name" value="6-blade_b-propeller_TolB-like"/>
</dbReference>